<dbReference type="OrthoDB" id="24563at2"/>
<dbReference type="RefSeq" id="WP_147075242.1">
    <property type="nucleotide sequence ID" value="NZ_BJXL01000006.1"/>
</dbReference>
<dbReference type="AlphaFoldDB" id="A0A511QZT8"/>
<reference evidence="1 2" key="1">
    <citation type="submission" date="2019-07" db="EMBL/GenBank/DDBJ databases">
        <title>Whole genome shotgun sequence of Meiothermus hypogaeus NBRC 106114.</title>
        <authorList>
            <person name="Hosoyama A."/>
            <person name="Uohara A."/>
            <person name="Ohji S."/>
            <person name="Ichikawa N."/>
        </authorList>
    </citation>
    <scope>NUCLEOTIDE SEQUENCE [LARGE SCALE GENOMIC DNA]</scope>
    <source>
        <strain evidence="1 2">NBRC 106114</strain>
    </source>
</reference>
<evidence type="ECO:0000313" key="1">
    <source>
        <dbReference type="EMBL" id="GEM82236.1"/>
    </source>
</evidence>
<dbReference type="Proteomes" id="UP000321197">
    <property type="component" value="Unassembled WGS sequence"/>
</dbReference>
<dbReference type="EMBL" id="BJXL01000006">
    <property type="protein sequence ID" value="GEM82236.1"/>
    <property type="molecule type" value="Genomic_DNA"/>
</dbReference>
<gene>
    <name evidence="1" type="ORF">MHY01S_04020</name>
</gene>
<accession>A0A511QZT8</accession>
<name>A0A511QZT8_9DEIN</name>
<proteinExistence type="predicted"/>
<evidence type="ECO:0000313" key="2">
    <source>
        <dbReference type="Proteomes" id="UP000321197"/>
    </source>
</evidence>
<protein>
    <submittedName>
        <fullName evidence="1">Uncharacterized protein</fullName>
    </submittedName>
</protein>
<comment type="caution">
    <text evidence="1">The sequence shown here is derived from an EMBL/GenBank/DDBJ whole genome shotgun (WGS) entry which is preliminary data.</text>
</comment>
<sequence>MISTAVWSSRIQAALGREPRSVQEALEGLRAVLKGDEVAKREFFKAARENQRFERFSRDDRVALIVWAALKEALGKSAQPLGQKAPSSLVVRKDNSVKEEVKGVKPIGDWKSPEGRVYDVYPWDIPTRVRKGARIKHPQYGQGTVLEVNGNAVTVGFKVGRKKLALKATKRMLLDKYAAQPDRRVADAKGALERFLASAEEVWGMSRLEREEELAGNPHFSEGLVSQETVERLEKAGYQVDPYNLEELAKLADALAAREEKFKEGILGITLLRTRDGKTVGFRKPGLWETKVAPDAGQESFAALVEAQGAHVVLAEMLQEEGWSVSEVREYLSKLARALSSADAKRLFSLLQEIAALRRLKVELHRAGFSPVRAVAYRDSSGEVVYTAPVYGR</sequence>
<organism evidence="1 2">
    <name type="scientific">Meiothermus hypogaeus NBRC 106114</name>
    <dbReference type="NCBI Taxonomy" id="1227553"/>
    <lineage>
        <taxon>Bacteria</taxon>
        <taxon>Thermotogati</taxon>
        <taxon>Deinococcota</taxon>
        <taxon>Deinococci</taxon>
        <taxon>Thermales</taxon>
        <taxon>Thermaceae</taxon>
        <taxon>Meiothermus</taxon>
    </lineage>
</organism>